<accession>A0A0K8QLB1</accession>
<keyword evidence="2" id="KW-0812">Transmembrane</keyword>
<sequence>MEPALKQRLLGAAVLIALAIIFVPMFFSGEPPKSAGQDTTVSLDIPPAPDRELQSRTLAVAPEGLPAPAASAPAPAAPAGIAAADKVTTVEVQSRKPADVHPENDTASAAPAPAAEPANPPAAAPPTPAPPAPKSAPAVKPAVSSAPGAAAGGRYAVSLGVYGDRANAQALLASARKLGLPARGEAAEVNGKAATRVSLGPFEDRAAAEAARLKFKGAEPKVPAAVVAYAADQAADAPAAALPANRAGAWAVQLGAFATQEEALKLRDRLRTAGFDAFVDDVAAGGGKLWRVRVGPQAQRGGAETLRDQIAAKVGIKGIVVTQP</sequence>
<feature type="domain" description="SPOR" evidence="3">
    <location>
        <begin position="149"/>
        <end position="229"/>
    </location>
</feature>
<feature type="domain" description="SPOR" evidence="3">
    <location>
        <begin position="244"/>
        <end position="323"/>
    </location>
</feature>
<dbReference type="RefSeq" id="WP_062535740.1">
    <property type="nucleotide sequence ID" value="NZ_DF970170.1"/>
</dbReference>
<feature type="compositionally biased region" description="Low complexity" evidence="1">
    <location>
        <begin position="107"/>
        <end position="117"/>
    </location>
</feature>
<feature type="compositionally biased region" description="Basic and acidic residues" evidence="1">
    <location>
        <begin position="93"/>
        <end position="104"/>
    </location>
</feature>
<gene>
    <name evidence="4" type="ORF">MBSD_n1011</name>
</gene>
<feature type="region of interest" description="Disordered" evidence="1">
    <location>
        <begin position="32"/>
        <end position="51"/>
    </location>
</feature>
<dbReference type="EMBL" id="DF970170">
    <property type="protein sequence ID" value="GAP65720.1"/>
    <property type="molecule type" value="Genomic_DNA"/>
</dbReference>
<dbReference type="PROSITE" id="PS51724">
    <property type="entry name" value="SPOR"/>
    <property type="match status" value="2"/>
</dbReference>
<dbReference type="STRING" id="1475481.GCA_000953855_01030"/>
<feature type="transmembrane region" description="Helical" evidence="2">
    <location>
        <begin position="9"/>
        <end position="27"/>
    </location>
</feature>
<dbReference type="GO" id="GO:0030428">
    <property type="term" value="C:cell septum"/>
    <property type="evidence" value="ECO:0007669"/>
    <property type="project" value="TreeGrafter"/>
</dbReference>
<dbReference type="InterPro" id="IPR052521">
    <property type="entry name" value="Cell_div_SPOR-domain"/>
</dbReference>
<evidence type="ECO:0000313" key="4">
    <source>
        <dbReference type="EMBL" id="GAP65720.1"/>
    </source>
</evidence>
<dbReference type="InterPro" id="IPR036680">
    <property type="entry name" value="SPOR-like_sf"/>
</dbReference>
<feature type="compositionally biased region" description="Low complexity" evidence="1">
    <location>
        <begin position="135"/>
        <end position="149"/>
    </location>
</feature>
<feature type="region of interest" description="Disordered" evidence="1">
    <location>
        <begin position="88"/>
        <end position="149"/>
    </location>
</feature>
<proteinExistence type="predicted"/>
<organism evidence="4">
    <name type="scientific">Mizugakiibacter sediminis</name>
    <dbReference type="NCBI Taxonomy" id="1475481"/>
    <lineage>
        <taxon>Bacteria</taxon>
        <taxon>Pseudomonadati</taxon>
        <taxon>Pseudomonadota</taxon>
        <taxon>Gammaproteobacteria</taxon>
        <taxon>Lysobacterales</taxon>
        <taxon>Rhodanobacteraceae</taxon>
        <taxon>Mizugakiibacter</taxon>
    </lineage>
</organism>
<evidence type="ECO:0000256" key="1">
    <source>
        <dbReference type="SAM" id="MobiDB-lite"/>
    </source>
</evidence>
<dbReference type="PANTHER" id="PTHR38687">
    <property type="entry name" value="CELL DIVISION PROTEIN DEDD-RELATED"/>
    <property type="match status" value="1"/>
</dbReference>
<evidence type="ECO:0000256" key="2">
    <source>
        <dbReference type="SAM" id="Phobius"/>
    </source>
</evidence>
<dbReference type="GO" id="GO:0032506">
    <property type="term" value="P:cytokinetic process"/>
    <property type="evidence" value="ECO:0007669"/>
    <property type="project" value="TreeGrafter"/>
</dbReference>
<dbReference type="InterPro" id="IPR007730">
    <property type="entry name" value="SPOR-like_dom"/>
</dbReference>
<keyword evidence="5" id="KW-1185">Reference proteome</keyword>
<reference evidence="4" key="1">
    <citation type="submission" date="2015-08" db="EMBL/GenBank/DDBJ databases">
        <title>Complete DNA Sequence of Pseudomonas syringae pv. actinidiae, the Causal Agent of Kiwifruit Canker Disease.</title>
        <authorList>
            <person name="Rikkerink E.H.A."/>
            <person name="Fineran P.C."/>
        </authorList>
    </citation>
    <scope>NUCLEOTIDE SEQUENCE</scope>
    <source>
        <strain evidence="4">SkMP5</strain>
    </source>
</reference>
<keyword evidence="2" id="KW-1133">Transmembrane helix</keyword>
<keyword evidence="2" id="KW-0472">Membrane</keyword>
<dbReference type="Pfam" id="PF05036">
    <property type="entry name" value="SPOR"/>
    <property type="match status" value="2"/>
</dbReference>
<dbReference type="AlphaFoldDB" id="A0A0K8QLB1"/>
<dbReference type="PANTHER" id="PTHR38687:SF1">
    <property type="entry name" value="CELL DIVISION PROTEIN DEDD"/>
    <property type="match status" value="1"/>
</dbReference>
<name>A0A0K8QLB1_9GAMM</name>
<dbReference type="GO" id="GO:0042834">
    <property type="term" value="F:peptidoglycan binding"/>
    <property type="evidence" value="ECO:0007669"/>
    <property type="project" value="InterPro"/>
</dbReference>
<dbReference type="SUPFAM" id="SSF110997">
    <property type="entry name" value="Sporulation related repeat"/>
    <property type="match status" value="2"/>
</dbReference>
<dbReference type="Proteomes" id="UP000253740">
    <property type="component" value="Unassembled WGS sequence"/>
</dbReference>
<dbReference type="GO" id="GO:0032153">
    <property type="term" value="C:cell division site"/>
    <property type="evidence" value="ECO:0007669"/>
    <property type="project" value="TreeGrafter"/>
</dbReference>
<dbReference type="Gene3D" id="3.30.70.1070">
    <property type="entry name" value="Sporulation related repeat"/>
    <property type="match status" value="2"/>
</dbReference>
<feature type="compositionally biased region" description="Pro residues" evidence="1">
    <location>
        <begin position="118"/>
        <end position="134"/>
    </location>
</feature>
<evidence type="ECO:0000259" key="3">
    <source>
        <dbReference type="PROSITE" id="PS51724"/>
    </source>
</evidence>
<protein>
    <submittedName>
        <fullName evidence="4">Sporulation domain protein</fullName>
    </submittedName>
</protein>
<evidence type="ECO:0000313" key="5">
    <source>
        <dbReference type="Proteomes" id="UP000253740"/>
    </source>
</evidence>